<evidence type="ECO:0000313" key="9">
    <source>
        <dbReference type="EMBL" id="RWS05206.1"/>
    </source>
</evidence>
<dbReference type="Proteomes" id="UP000285301">
    <property type="component" value="Unassembled WGS sequence"/>
</dbReference>
<keyword evidence="3 7" id="KW-0690">Ribosome biogenesis</keyword>
<sequence length="1796" mass="206211">METSLARQLQRLKAPQTTVFKETKLRASFLYDEKEAKSIDNDMHYAIALSGLKALSSIYPAVDSFRETLFKEESKTLERGLLTKEENQSLDEEIRRFLFEVLSPYLLITATHKMLEWLLLKYQINEYNGSDLILSALPYHETKLFPKIVQLVYEVKNSRSVWHWLKPIYKNGISLTKTVLINHCLADLGFLKLISEMIFQETTQKAALSVRVSFVTSILVNIMERSLSEEIVSIIIQHLNNGWKSQNVSVIASCYIIFTLLAHKTNLNPKVLDKMLHRMSRYFKSAALKLKDEYMFTVFSISRSQKIESLPDKTIQSFDFGSLARFSPNETKYLIGSSVIYLIKNLNDENNLNLLTAILNSLECSEEVVEKCLRTIIEVSLDNSVETHLLSSILSTLERRFPSHFDKSISKVPYLEAKNLLVSSLYVKIGNTNSNVTSALIHPSKEVRLCAISHLNDNVENLREKGDNVRQSLISSILSIIDDMEPDILLKLLNCKLMLQKIFQHDELINCMKKLLQKIGKESKEEKRENLDKLWDDVVFAVIELLCGVDFSDEEQFLNVFLPYIVPRNREVDIKIFEMILKSKAAECSKLFSHLKSKIKSQVEFTEFIVSLCSEVATFCLSDRSSHFLDLLYESQIAAHQIYALYILNSILMKSDEFVNYNRASLQIIILYRKLLKKKMLTKSSETVKTFEDIIKTNILHMCGDSVPENIPKFILRNIINTAIIPDVKPGWFWHSHSTQNCYLYSLFNFLCEFSFHKKPNVSSFFRKLLREFLDKFLMKIGTSFLSSLWANIENPTLQARSLLIGFKCLNKNCELNEIDTISLLIALTSPSISIRLSALKLVQKVCLKNVQIAELIRSDIHAVEASDSSISNIISSLTTEMQSKSPQTEQAGSSEKHFIEQLIGIAIDSSTPVHIKYGLLLLLKQCNDEKTVKTFLPLLEQVLETHQLPVAKLIGVEIWTKISKLLCSATITDFDMFIEMFFLVLKSKDYRKFCLGNMNKKWFASITSENVKLTIVEKLLTLIFEERDQDIGKKLKKIINDGKLIVDLIENLTTNTMAKEISERKRRRTITRLELSIDQDSWKKVMILLEVMQTKDKFENSTLLMKSLFALLKESFTVEEKPSLEYFRLLILSSIRLCLTQSDCEYRFCDIHCILETFRHARQRETQREALLLVSALAPHYKTEILQNIMLVFGFIGSNLLHCDDEYTLKVMDETMNEIIPLVVEGSEEVRDNVIEVFIDSIRDIAAHRRLHLFRKLSALLDNERLLWFIVFKLTERIVSMNDDDRRDFLDFSRIFVCSYEPEIQLSTFVKLLQVAHYLDNGAETIFNRKVFYRSQNRQDIVNALVINLSNILSAEELSAKILENDWSMNQAMFKKLIEISLLFIEKVTKNTSGERSLNYTKTLSRNLYKILEKSSHLTSFITPLCEVASLTNAKNEQLAINAQINVVVLSCVTALAKLTRHFGQFLGSKLSKILTLSCLAKSEQDNETMFESKFKTMAKNISTLIPLRTLVEALFEAYEELSTKSEDPIVNLLSIFCDSLANVERTDLEAVLPEVQKLIFKALDYRNLNAKEKPIASIDAIEDKTIECVVTFVPKLSELTFHRLKSLFCVFAAPYIVNNCIIQLEKLNGENKENELTNHLILTNVMMTLSKCFLHDNGTFATHERVESLIAPIINQLSNTLGTAEMQDYRADECIAACVQNLVRSVDDTISVKDIHYKILLKTRENSEKIRLNALKVYHQLVLTMKGDYLPLLPEAVTFLAELHEDDSQDIQKLLITVFSDIEEIVGEPITEYF</sequence>
<gene>
    <name evidence="9" type="ORF">B4U79_03096</name>
</gene>
<dbReference type="Pfam" id="PF23243">
    <property type="entry name" value="HEAT_HEATR1"/>
    <property type="match status" value="1"/>
</dbReference>
<evidence type="ECO:0000256" key="1">
    <source>
        <dbReference type="ARBA" id="ARBA00004604"/>
    </source>
</evidence>
<dbReference type="Pfam" id="PF12397">
    <property type="entry name" value="U3snoRNP10"/>
    <property type="match status" value="1"/>
</dbReference>
<dbReference type="GO" id="GO:0045943">
    <property type="term" value="P:positive regulation of transcription by RNA polymerase I"/>
    <property type="evidence" value="ECO:0007669"/>
    <property type="project" value="TreeGrafter"/>
</dbReference>
<keyword evidence="6 7" id="KW-0687">Ribonucleoprotein</keyword>
<dbReference type="GO" id="GO:0000462">
    <property type="term" value="P:maturation of SSU-rRNA from tricistronic rRNA transcript (SSU-rRNA, 5.8S rRNA, LSU-rRNA)"/>
    <property type="evidence" value="ECO:0007669"/>
    <property type="project" value="TreeGrafter"/>
</dbReference>
<dbReference type="GO" id="GO:0030515">
    <property type="term" value="F:snoRNA binding"/>
    <property type="evidence" value="ECO:0007669"/>
    <property type="project" value="TreeGrafter"/>
</dbReference>
<comment type="function">
    <text evidence="7">Involved in nucleolar processing of pre-18S ribosomal RNA.</text>
</comment>
<comment type="caution">
    <text evidence="9">The sequence shown here is derived from an EMBL/GenBank/DDBJ whole genome shotgun (WGS) entry which is preliminary data.</text>
</comment>
<dbReference type="Pfam" id="PF08146">
    <property type="entry name" value="BP28CT"/>
    <property type="match status" value="1"/>
</dbReference>
<dbReference type="SMART" id="SM01036">
    <property type="entry name" value="BP28CT"/>
    <property type="match status" value="1"/>
</dbReference>
<dbReference type="InterPro" id="IPR056473">
    <property type="entry name" value="HEAT_Utp10/HEAT1"/>
</dbReference>
<dbReference type="InterPro" id="IPR012954">
    <property type="entry name" value="BP28_C_dom"/>
</dbReference>
<comment type="similarity">
    <text evidence="2 7">Belongs to the HEATR1/UTP10 family.</text>
</comment>
<dbReference type="InterPro" id="IPR016024">
    <property type="entry name" value="ARM-type_fold"/>
</dbReference>
<dbReference type="GO" id="GO:0034455">
    <property type="term" value="C:t-UTP complex"/>
    <property type="evidence" value="ECO:0007669"/>
    <property type="project" value="TreeGrafter"/>
</dbReference>
<evidence type="ECO:0000313" key="10">
    <source>
        <dbReference type="Proteomes" id="UP000285301"/>
    </source>
</evidence>
<evidence type="ECO:0000256" key="2">
    <source>
        <dbReference type="ARBA" id="ARBA00010559"/>
    </source>
</evidence>
<keyword evidence="5 7" id="KW-0539">Nucleus</keyword>
<evidence type="ECO:0000256" key="6">
    <source>
        <dbReference type="ARBA" id="ARBA00023274"/>
    </source>
</evidence>
<name>A0A3S3RS85_9ACAR</name>
<evidence type="ECO:0000256" key="3">
    <source>
        <dbReference type="ARBA" id="ARBA00022517"/>
    </source>
</evidence>
<reference evidence="9 10" key="1">
    <citation type="journal article" date="2018" name="Gigascience">
        <title>Genomes of trombidid mites reveal novel predicted allergens and laterally-transferred genes associated with secondary metabolism.</title>
        <authorList>
            <person name="Dong X."/>
            <person name="Chaisiri K."/>
            <person name="Xia D."/>
            <person name="Armstrong S.D."/>
            <person name="Fang Y."/>
            <person name="Donnelly M.J."/>
            <person name="Kadowaki T."/>
            <person name="McGarry J.W."/>
            <person name="Darby A.C."/>
            <person name="Makepeace B.L."/>
        </authorList>
    </citation>
    <scope>NUCLEOTIDE SEQUENCE [LARGE SCALE GENOMIC DNA]</scope>
    <source>
        <strain evidence="9">UoL-WK</strain>
    </source>
</reference>
<dbReference type="STRING" id="1965070.A0A3S3RS85"/>
<dbReference type="SUPFAM" id="SSF48371">
    <property type="entry name" value="ARM repeat"/>
    <property type="match status" value="2"/>
</dbReference>
<dbReference type="EMBL" id="NCKU01004955">
    <property type="protein sequence ID" value="RWS05206.1"/>
    <property type="molecule type" value="Genomic_DNA"/>
</dbReference>
<dbReference type="GO" id="GO:0030686">
    <property type="term" value="C:90S preribosome"/>
    <property type="evidence" value="ECO:0007669"/>
    <property type="project" value="TreeGrafter"/>
</dbReference>
<evidence type="ECO:0000256" key="7">
    <source>
        <dbReference type="RuleBase" id="RU367065"/>
    </source>
</evidence>
<evidence type="ECO:0000256" key="5">
    <source>
        <dbReference type="ARBA" id="ARBA00023242"/>
    </source>
</evidence>
<evidence type="ECO:0000256" key="4">
    <source>
        <dbReference type="ARBA" id="ARBA00022552"/>
    </source>
</evidence>
<dbReference type="PANTHER" id="PTHR13457:SF1">
    <property type="entry name" value="HEAT REPEAT-CONTAINING PROTEIN 1"/>
    <property type="match status" value="1"/>
</dbReference>
<dbReference type="GO" id="GO:0032040">
    <property type="term" value="C:small-subunit processome"/>
    <property type="evidence" value="ECO:0007669"/>
    <property type="project" value="TreeGrafter"/>
</dbReference>
<dbReference type="InterPro" id="IPR022125">
    <property type="entry name" value="U3snoRNP10_N"/>
</dbReference>
<protein>
    <recommendedName>
        <fullName evidence="7">HEAT repeat-containing protein 1</fullName>
    </recommendedName>
</protein>
<proteinExistence type="inferred from homology"/>
<keyword evidence="10" id="KW-1185">Reference proteome</keyword>
<feature type="domain" description="BP28 C-terminal" evidence="8">
    <location>
        <begin position="1547"/>
        <end position="1662"/>
    </location>
</feature>
<organism evidence="9 10">
    <name type="scientific">Dinothrombium tinctorium</name>
    <dbReference type="NCBI Taxonomy" id="1965070"/>
    <lineage>
        <taxon>Eukaryota</taxon>
        <taxon>Metazoa</taxon>
        <taxon>Ecdysozoa</taxon>
        <taxon>Arthropoda</taxon>
        <taxon>Chelicerata</taxon>
        <taxon>Arachnida</taxon>
        <taxon>Acari</taxon>
        <taxon>Acariformes</taxon>
        <taxon>Trombidiformes</taxon>
        <taxon>Prostigmata</taxon>
        <taxon>Anystina</taxon>
        <taxon>Parasitengona</taxon>
        <taxon>Trombidioidea</taxon>
        <taxon>Trombidiidae</taxon>
        <taxon>Dinothrombium</taxon>
    </lineage>
</organism>
<comment type="subcellular location">
    <subcellularLocation>
        <location evidence="1 7">Nucleus</location>
        <location evidence="1 7">Nucleolus</location>
    </subcellularLocation>
</comment>
<keyword evidence="4 7" id="KW-0698">rRNA processing</keyword>
<dbReference type="InterPro" id="IPR040191">
    <property type="entry name" value="UTP10"/>
</dbReference>
<dbReference type="OrthoDB" id="31183at2759"/>
<accession>A0A3S3RS85</accession>
<evidence type="ECO:0000259" key="8">
    <source>
        <dbReference type="SMART" id="SM01036"/>
    </source>
</evidence>
<dbReference type="PANTHER" id="PTHR13457">
    <property type="entry name" value="BAP28"/>
    <property type="match status" value="1"/>
</dbReference>